<dbReference type="RefSeq" id="WP_036064389.1">
    <property type="nucleotide sequence ID" value="NZ_AODM01000052.1"/>
</dbReference>
<reference evidence="2 3" key="1">
    <citation type="submission" date="2012-12" db="EMBL/GenBank/DDBJ databases">
        <title>Novel taxa of Listeriaceae from agricultural environments in the United States.</title>
        <authorList>
            <person name="den Bakker H.C."/>
            <person name="Allred A."/>
            <person name="Warchocki S."/>
            <person name="Wright E.M."/>
            <person name="Burrell A."/>
            <person name="Nightingale K.K."/>
            <person name="Kephart D."/>
            <person name="Wiedmann M."/>
        </authorList>
    </citation>
    <scope>NUCLEOTIDE SEQUENCE [LARGE SCALE GENOMIC DNA]</scope>
    <source>
        <strain evidence="2 3">FSL S10-1203</strain>
    </source>
</reference>
<accession>W7DAF3</accession>
<comment type="caution">
    <text evidence="2">The sequence shown here is derived from an EMBL/GenBank/DDBJ whole genome shotgun (WGS) entry which is preliminary data.</text>
</comment>
<proteinExistence type="predicted"/>
<evidence type="ECO:0000313" key="2">
    <source>
        <dbReference type="EMBL" id="EUJ51526.1"/>
    </source>
</evidence>
<keyword evidence="1" id="KW-0175">Coiled coil</keyword>
<evidence type="ECO:0000256" key="1">
    <source>
        <dbReference type="SAM" id="Coils"/>
    </source>
</evidence>
<feature type="coiled-coil region" evidence="1">
    <location>
        <begin position="4"/>
        <end position="38"/>
    </location>
</feature>
<protein>
    <submittedName>
        <fullName evidence="2">Uncharacterized protein</fullName>
    </submittedName>
</protein>
<dbReference type="Proteomes" id="UP000019241">
    <property type="component" value="Unassembled WGS sequence"/>
</dbReference>
<dbReference type="AlphaFoldDB" id="W7DAF3"/>
<dbReference type="EMBL" id="AODM01000052">
    <property type="protein sequence ID" value="EUJ51526.1"/>
    <property type="molecule type" value="Genomic_DNA"/>
</dbReference>
<gene>
    <name evidence="2" type="ORF">MCOL2_15572</name>
</gene>
<sequence length="141" mass="17012">MDEFDQLTQSIRHQENRISEYQLEIRNLKIKLECLYTAQNKQRQIHDKFLEFQYHRKRQYKSMYNITDQMRFARSHSIRVLDILNSNQALHTEHLLEDALQKIGLEIDKTEQEVTINQALLLDCDQLISQLSQQRLQLLNK</sequence>
<evidence type="ECO:0000313" key="3">
    <source>
        <dbReference type="Proteomes" id="UP000019241"/>
    </source>
</evidence>
<organism evidence="2 3">
    <name type="scientific">Listeria fleischmannii FSL S10-1203</name>
    <dbReference type="NCBI Taxonomy" id="1265822"/>
    <lineage>
        <taxon>Bacteria</taxon>
        <taxon>Bacillati</taxon>
        <taxon>Bacillota</taxon>
        <taxon>Bacilli</taxon>
        <taxon>Bacillales</taxon>
        <taxon>Listeriaceae</taxon>
        <taxon>Listeria</taxon>
    </lineage>
</organism>
<name>W7DAF3_9LIST</name>